<dbReference type="EMBL" id="GL379803">
    <property type="protein sequence ID" value="EGT38226.1"/>
    <property type="molecule type" value="Genomic_DNA"/>
</dbReference>
<dbReference type="HOGENOM" id="CLU_074449_2_0_1"/>
<evidence type="ECO:0000256" key="1">
    <source>
        <dbReference type="ARBA" id="ARBA00004141"/>
    </source>
</evidence>
<keyword evidence="4 5" id="KW-0472">Membrane</keyword>
<gene>
    <name evidence="6" type="primary">Cbn-aqp-10</name>
    <name evidence="6" type="ORF">CAEBREN_15860</name>
</gene>
<feature type="transmembrane region" description="Helical" evidence="5">
    <location>
        <begin position="193"/>
        <end position="214"/>
    </location>
</feature>
<dbReference type="PRINTS" id="PR02023">
    <property type="entry name" value="AQUAPORIN10I"/>
</dbReference>
<dbReference type="PANTHER" id="PTHR21191">
    <property type="entry name" value="AQUAPORIN"/>
    <property type="match status" value="1"/>
</dbReference>
<dbReference type="InterPro" id="IPR051883">
    <property type="entry name" value="AQP11/12_channel"/>
</dbReference>
<evidence type="ECO:0000256" key="2">
    <source>
        <dbReference type="ARBA" id="ARBA00022692"/>
    </source>
</evidence>
<dbReference type="InterPro" id="IPR016697">
    <property type="entry name" value="Aquaporin_11/12"/>
</dbReference>
<dbReference type="PANTHER" id="PTHR21191:SF16">
    <property type="entry name" value="AQUAPORIN"/>
    <property type="match status" value="1"/>
</dbReference>
<dbReference type="GO" id="GO:0015267">
    <property type="term" value="F:channel activity"/>
    <property type="evidence" value="ECO:0007669"/>
    <property type="project" value="TreeGrafter"/>
</dbReference>
<dbReference type="InterPro" id="IPR031145">
    <property type="entry name" value="Invert_Aqp-10"/>
</dbReference>
<dbReference type="OrthoDB" id="1580043at2759"/>
<keyword evidence="7" id="KW-1185">Reference proteome</keyword>
<dbReference type="Proteomes" id="UP000008068">
    <property type="component" value="Unassembled WGS sequence"/>
</dbReference>
<dbReference type="InterPro" id="IPR023271">
    <property type="entry name" value="Aquaporin-like"/>
</dbReference>
<name>G0MN72_CAEBE</name>
<organism evidence="7">
    <name type="scientific">Caenorhabditis brenneri</name>
    <name type="common">Nematode worm</name>
    <dbReference type="NCBI Taxonomy" id="135651"/>
    <lineage>
        <taxon>Eukaryota</taxon>
        <taxon>Metazoa</taxon>
        <taxon>Ecdysozoa</taxon>
        <taxon>Nematoda</taxon>
        <taxon>Chromadorea</taxon>
        <taxon>Rhabditida</taxon>
        <taxon>Rhabditina</taxon>
        <taxon>Rhabditomorpha</taxon>
        <taxon>Rhabditoidea</taxon>
        <taxon>Rhabditidae</taxon>
        <taxon>Peloderinae</taxon>
        <taxon>Caenorhabditis</taxon>
    </lineage>
</organism>
<protein>
    <recommendedName>
        <fullName evidence="5">Aquaporin</fullName>
    </recommendedName>
</protein>
<comment type="subcellular location">
    <subcellularLocation>
        <location evidence="1">Membrane</location>
        <topology evidence="1">Multi-pass membrane protein</topology>
    </subcellularLocation>
</comment>
<dbReference type="SUPFAM" id="SSF81338">
    <property type="entry name" value="Aquaporin-like"/>
    <property type="match status" value="1"/>
</dbReference>
<dbReference type="eggNOG" id="ENOG502S38W">
    <property type="taxonomic scope" value="Eukaryota"/>
</dbReference>
<dbReference type="PIRSF" id="PIRSF017529">
    <property type="entry name" value="Aquaporin_11/12"/>
    <property type="match status" value="1"/>
</dbReference>
<comment type="similarity">
    <text evidence="5">Belongs to the MIP/aquaporin (TC 1.A.8) family.</text>
</comment>
<feature type="transmembrane region" description="Helical" evidence="5">
    <location>
        <begin position="162"/>
        <end position="181"/>
    </location>
</feature>
<dbReference type="GO" id="GO:0016020">
    <property type="term" value="C:membrane"/>
    <property type="evidence" value="ECO:0007669"/>
    <property type="project" value="UniProtKB-SubCell"/>
</dbReference>
<evidence type="ECO:0000256" key="3">
    <source>
        <dbReference type="ARBA" id="ARBA00022989"/>
    </source>
</evidence>
<feature type="transmembrane region" description="Helical" evidence="5">
    <location>
        <begin position="45"/>
        <end position="66"/>
    </location>
</feature>
<accession>G0MN72</accession>
<dbReference type="FunCoup" id="G0MN72">
    <property type="interactions" value="240"/>
</dbReference>
<feature type="transmembrane region" description="Helical" evidence="5">
    <location>
        <begin position="72"/>
        <end position="93"/>
    </location>
</feature>
<reference evidence="7" key="1">
    <citation type="submission" date="2011-07" db="EMBL/GenBank/DDBJ databases">
        <authorList>
            <consortium name="Caenorhabditis brenneri Sequencing and Analysis Consortium"/>
            <person name="Wilson R.K."/>
        </authorList>
    </citation>
    <scope>NUCLEOTIDE SEQUENCE [LARGE SCALE GENOMIC DNA]</scope>
    <source>
        <strain evidence="7">PB2801</strain>
    </source>
</reference>
<evidence type="ECO:0000256" key="5">
    <source>
        <dbReference type="PIRNR" id="PIRNR017529"/>
    </source>
</evidence>
<dbReference type="Gene3D" id="1.20.1080.10">
    <property type="entry name" value="Glycerol uptake facilitator protein"/>
    <property type="match status" value="1"/>
</dbReference>
<keyword evidence="2 5" id="KW-0812">Transmembrane</keyword>
<sequence>MDVLTNSYYFPLYSALGYFALVFALGEVARILTAKYVSSRGNNQLFLYELIGTIQMCTCVYENGIIFKNYGFPAIFLCVALLLTAGGIFNRGAMTNCAPIFEQFVFGNLGSSKFITILSAQLIGAAFASKLAYLIWNLTSGMSTAHLENASNMECVLQYKQTAGVVIGFEIIGAFVVRLVVAQLASRPALIKLIPFAISAYLTLALYIVGVPGLNPIVATARLYGCQGIDNSSFMILYWICPVIGWLAGAYVVGQPSVAKKTAKQVKAEKKQKKAAADKKSD</sequence>
<evidence type="ECO:0000256" key="4">
    <source>
        <dbReference type="ARBA" id="ARBA00023136"/>
    </source>
</evidence>
<feature type="transmembrane region" description="Helical" evidence="5">
    <location>
        <begin position="114"/>
        <end position="136"/>
    </location>
</feature>
<dbReference type="OMA" id="WFILTYW"/>
<feature type="transmembrane region" description="Helical" evidence="5">
    <location>
        <begin position="12"/>
        <end position="33"/>
    </location>
</feature>
<proteinExistence type="inferred from homology"/>
<feature type="transmembrane region" description="Helical" evidence="5">
    <location>
        <begin position="234"/>
        <end position="254"/>
    </location>
</feature>
<evidence type="ECO:0000313" key="7">
    <source>
        <dbReference type="Proteomes" id="UP000008068"/>
    </source>
</evidence>
<dbReference type="GO" id="GO:0005737">
    <property type="term" value="C:cytoplasm"/>
    <property type="evidence" value="ECO:0007669"/>
    <property type="project" value="TreeGrafter"/>
</dbReference>
<keyword evidence="3 5" id="KW-1133">Transmembrane helix</keyword>
<evidence type="ECO:0000313" key="6">
    <source>
        <dbReference type="EMBL" id="EGT38226.1"/>
    </source>
</evidence>
<dbReference type="STRING" id="135651.G0MN72"/>
<dbReference type="AlphaFoldDB" id="G0MN72"/>
<dbReference type="InParanoid" id="G0MN72"/>